<feature type="region of interest" description="Disordered" evidence="1">
    <location>
        <begin position="1"/>
        <end position="45"/>
    </location>
</feature>
<accession>A0ABX2TM74</accession>
<dbReference type="InterPro" id="IPR003346">
    <property type="entry name" value="Transposase_20"/>
</dbReference>
<feature type="compositionally biased region" description="Basic and acidic residues" evidence="1">
    <location>
        <begin position="259"/>
        <end position="280"/>
    </location>
</feature>
<evidence type="ECO:0000313" key="4">
    <source>
        <dbReference type="Proteomes" id="UP000584642"/>
    </source>
</evidence>
<evidence type="ECO:0000313" key="3">
    <source>
        <dbReference type="EMBL" id="NYZ24318.1"/>
    </source>
</evidence>
<keyword evidence="4" id="KW-1185">Reference proteome</keyword>
<comment type="caution">
    <text evidence="3">The sequence shown here is derived from an EMBL/GenBank/DDBJ whole genome shotgun (WGS) entry which is preliminary data.</text>
</comment>
<name>A0ABX2TM74_9PROT</name>
<evidence type="ECO:0000259" key="2">
    <source>
        <dbReference type="Pfam" id="PF02371"/>
    </source>
</evidence>
<dbReference type="Pfam" id="PF02371">
    <property type="entry name" value="Transposase_20"/>
    <property type="match status" value="1"/>
</dbReference>
<evidence type="ECO:0000256" key="1">
    <source>
        <dbReference type="SAM" id="MobiDB-lite"/>
    </source>
</evidence>
<feature type="compositionally biased region" description="Basic residues" evidence="1">
    <location>
        <begin position="242"/>
        <end position="254"/>
    </location>
</feature>
<protein>
    <submittedName>
        <fullName evidence="3">Transposase</fullName>
    </submittedName>
</protein>
<feature type="region of interest" description="Disordered" evidence="1">
    <location>
        <begin position="213"/>
        <end position="342"/>
    </location>
</feature>
<feature type="domain" description="Transposase IS116/IS110/IS902 C-terminal" evidence="2">
    <location>
        <begin position="173"/>
        <end position="221"/>
    </location>
</feature>
<organism evidence="3 4">
    <name type="scientific">Azospirillum oleiclasticum</name>
    <dbReference type="NCBI Taxonomy" id="2735135"/>
    <lineage>
        <taxon>Bacteria</taxon>
        <taxon>Pseudomonadati</taxon>
        <taxon>Pseudomonadota</taxon>
        <taxon>Alphaproteobacteria</taxon>
        <taxon>Rhodospirillales</taxon>
        <taxon>Azospirillaceae</taxon>
        <taxon>Azospirillum</taxon>
    </lineage>
</organism>
<dbReference type="EMBL" id="JABFDB010000039">
    <property type="protein sequence ID" value="NYZ24318.1"/>
    <property type="molecule type" value="Genomic_DNA"/>
</dbReference>
<dbReference type="Proteomes" id="UP000584642">
    <property type="component" value="Unassembled WGS sequence"/>
</dbReference>
<proteinExistence type="predicted"/>
<sequence length="414" mass="44453">MDAGNASMRAAVGWWSSDSAPRGHAATAPPPRGQQAESSDDRRRVVAVAPAQRHHLSHELFDPLCVAQPHQRGQHLGGVAVPAARAAPAPTGGPAHQSVSGQFTRIRPQWRRRVGALCGDKRADLSKSITQAPIAAREALTRAVEHLAREVAVSDAAIGQATKAQPALSQTLQALRTAPDIGPVTATTLAALRPELGRTSDEKIAALVGVAPFDHDSGKMGAPPYRRRARRCPPCPLSGGSVRRHQHQRRHRPLPQHPDPTRKTLQSRRDRLHAQTDRPSQRHAGQRGHLGGSARLKTPTVGARRRPHAKPSEPGERTSQGRSHRNGGRASARALTRGTPGSSTFFITHGCYTTTRGTIQQPTAITCVDRFHAHPSSPCLAEPTVDSSSESGFNEPVQFRKHRGGMRCSIGAAF</sequence>
<reference evidence="3 4" key="1">
    <citation type="submission" date="2020-05" db="EMBL/GenBank/DDBJ databases">
        <title>Azospirillum oleiclasticum sp. nov, a nitrogen-fixing and heavy crude oil-emulsifying bacterium isolated from the crude oil of Yumen Oilfield.</title>
        <authorList>
            <person name="Wu D."/>
            <person name="Cai M."/>
            <person name="Zhang X."/>
        </authorList>
    </citation>
    <scope>NUCLEOTIDE SEQUENCE [LARGE SCALE GENOMIC DNA]</scope>
    <source>
        <strain evidence="3 4">ROY-1-1-2</strain>
    </source>
</reference>
<gene>
    <name evidence="3" type="ORF">HND93_31820</name>
</gene>